<dbReference type="PANTHER" id="PTHR43384:SF6">
    <property type="entry name" value="SEPTUM SITE-DETERMINING PROTEIN MIND HOMOLOG, CHLOROPLASTIC"/>
    <property type="match status" value="1"/>
</dbReference>
<name>A0A846MX28_9PROT</name>
<dbReference type="InterPro" id="IPR050625">
    <property type="entry name" value="ParA/MinD_ATPase"/>
</dbReference>
<comment type="caution">
    <text evidence="3">The sequence shown here is derived from an EMBL/GenBank/DDBJ whole genome shotgun (WGS) entry which is preliminary data.</text>
</comment>
<gene>
    <name evidence="3" type="ORF">FHS83_001201</name>
</gene>
<dbReference type="RefSeq" id="WP_167081855.1">
    <property type="nucleotide sequence ID" value="NZ_BAAADC010000001.1"/>
</dbReference>
<accession>A0A846MX28</accession>
<dbReference type="GO" id="GO:0051782">
    <property type="term" value="P:negative regulation of cell division"/>
    <property type="evidence" value="ECO:0007669"/>
    <property type="project" value="TreeGrafter"/>
</dbReference>
<organism evidence="3 4">
    <name type="scientific">Rhizomicrobium palustre</name>
    <dbReference type="NCBI Taxonomy" id="189966"/>
    <lineage>
        <taxon>Bacteria</taxon>
        <taxon>Pseudomonadati</taxon>
        <taxon>Pseudomonadota</taxon>
        <taxon>Alphaproteobacteria</taxon>
        <taxon>Micropepsales</taxon>
        <taxon>Micropepsaceae</taxon>
        <taxon>Rhizomicrobium</taxon>
    </lineage>
</organism>
<dbReference type="GO" id="GO:0005524">
    <property type="term" value="F:ATP binding"/>
    <property type="evidence" value="ECO:0007669"/>
    <property type="project" value="UniProtKB-KW"/>
</dbReference>
<dbReference type="EMBL" id="JAASRM010000001">
    <property type="protein sequence ID" value="NIK87883.1"/>
    <property type="molecule type" value="Genomic_DNA"/>
</dbReference>
<dbReference type="Gene3D" id="3.40.50.2300">
    <property type="match status" value="1"/>
</dbReference>
<dbReference type="AlphaFoldDB" id="A0A846MX28"/>
<evidence type="ECO:0000256" key="1">
    <source>
        <dbReference type="ARBA" id="ARBA00022741"/>
    </source>
</evidence>
<dbReference type="GO" id="GO:0016887">
    <property type="term" value="F:ATP hydrolysis activity"/>
    <property type="evidence" value="ECO:0007669"/>
    <property type="project" value="TreeGrafter"/>
</dbReference>
<dbReference type="GO" id="GO:0005829">
    <property type="term" value="C:cytosol"/>
    <property type="evidence" value="ECO:0007669"/>
    <property type="project" value="TreeGrafter"/>
</dbReference>
<evidence type="ECO:0000313" key="3">
    <source>
        <dbReference type="EMBL" id="NIK87883.1"/>
    </source>
</evidence>
<dbReference type="Gene3D" id="3.40.50.300">
    <property type="entry name" value="P-loop containing nucleotide triphosphate hydrolases"/>
    <property type="match status" value="1"/>
</dbReference>
<sequence length="414" mass="44914">MNTRLPDQPFGAAPHERPVPRITIQAFCEYPDTGAALQRAAADRRLAKAQLTVQLGGVSAAVEYFEGQVTPNLLIVETRLGAADALAEIDRLADVCDAATKVVVIGRVNDVELYRELMRRGASEYLVAPLDPVRLIEVISGLYADPERRPLGRVVAFMGARGGAGSSTIAQNTAWCIAEELQITTTIVDLDLPFGTVALNFNDEPGQSVADALATPERLDDVLLERILLKRGDYLSLFAAPAVLDREFEHGLEAYESVLDVVRQSTSCVVVDLPRVWSPWVKSTLIAADEIVIVANPDLASLRNTKNMMDVLRVNRPNDLAPRLVLNKTGLAKRPEIPAKDFADTIGHDAALVLPYEPLLFGQAANNGQMIAELGQKSPVVDGIRHFAGLLTGRKAAPPQRSSLFSLFGNKKRA</sequence>
<keyword evidence="1" id="KW-0547">Nucleotide-binding</keyword>
<dbReference type="PANTHER" id="PTHR43384">
    <property type="entry name" value="SEPTUM SITE-DETERMINING PROTEIN MIND HOMOLOG, CHLOROPLASTIC-RELATED"/>
    <property type="match status" value="1"/>
</dbReference>
<proteinExistence type="predicted"/>
<keyword evidence="4" id="KW-1185">Reference proteome</keyword>
<dbReference type="GO" id="GO:0009898">
    <property type="term" value="C:cytoplasmic side of plasma membrane"/>
    <property type="evidence" value="ECO:0007669"/>
    <property type="project" value="TreeGrafter"/>
</dbReference>
<dbReference type="InterPro" id="IPR011006">
    <property type="entry name" value="CheY-like_superfamily"/>
</dbReference>
<dbReference type="InterPro" id="IPR027417">
    <property type="entry name" value="P-loop_NTPase"/>
</dbReference>
<reference evidence="3 4" key="1">
    <citation type="submission" date="2020-03" db="EMBL/GenBank/DDBJ databases">
        <title>Genomic Encyclopedia of Type Strains, Phase IV (KMG-IV): sequencing the most valuable type-strain genomes for metagenomic binning, comparative biology and taxonomic classification.</title>
        <authorList>
            <person name="Goeker M."/>
        </authorList>
    </citation>
    <scope>NUCLEOTIDE SEQUENCE [LARGE SCALE GENOMIC DNA]</scope>
    <source>
        <strain evidence="3 4">DSM 19867</strain>
    </source>
</reference>
<dbReference type="SUPFAM" id="SSF52172">
    <property type="entry name" value="CheY-like"/>
    <property type="match status" value="1"/>
</dbReference>
<keyword evidence="2" id="KW-0067">ATP-binding</keyword>
<evidence type="ECO:0000256" key="2">
    <source>
        <dbReference type="ARBA" id="ARBA00022840"/>
    </source>
</evidence>
<dbReference type="Proteomes" id="UP000570514">
    <property type="component" value="Unassembled WGS sequence"/>
</dbReference>
<dbReference type="SUPFAM" id="SSF52540">
    <property type="entry name" value="P-loop containing nucleoside triphosphate hydrolases"/>
    <property type="match status" value="1"/>
</dbReference>
<evidence type="ECO:0000313" key="4">
    <source>
        <dbReference type="Proteomes" id="UP000570514"/>
    </source>
</evidence>
<protein>
    <submittedName>
        <fullName evidence="3">Pilus assembly protein CpaE</fullName>
    </submittedName>
</protein>